<proteinExistence type="predicted"/>
<protein>
    <submittedName>
        <fullName evidence="1">Uncharacterized protein</fullName>
    </submittedName>
</protein>
<dbReference type="EMBL" id="VIKS01000001">
    <property type="protein sequence ID" value="TQV89543.1"/>
    <property type="molecule type" value="Genomic_DNA"/>
</dbReference>
<evidence type="ECO:0000313" key="1">
    <source>
        <dbReference type="EMBL" id="TQV89543.1"/>
    </source>
</evidence>
<dbReference type="RefSeq" id="WP_142891607.1">
    <property type="nucleotide sequence ID" value="NZ_ML660160.1"/>
</dbReference>
<dbReference type="InterPro" id="IPR017853">
    <property type="entry name" value="GH"/>
</dbReference>
<gene>
    <name evidence="1" type="ORF">FLL46_01275</name>
</gene>
<name>A0A545UJC9_9GAMM</name>
<comment type="caution">
    <text evidence="1">The sequence shown here is derived from an EMBL/GenBank/DDBJ whole genome shotgun (WGS) entry which is preliminary data.</text>
</comment>
<dbReference type="SUPFAM" id="SSF51445">
    <property type="entry name" value="(Trans)glycosidases"/>
    <property type="match status" value="1"/>
</dbReference>
<reference evidence="1 2" key="1">
    <citation type="submission" date="2019-07" db="EMBL/GenBank/DDBJ databases">
        <title>Draft genome for Aliikangiella sp. M105.</title>
        <authorList>
            <person name="Wang G."/>
        </authorList>
    </citation>
    <scope>NUCLEOTIDE SEQUENCE [LARGE SCALE GENOMIC DNA]</scope>
    <source>
        <strain evidence="1 2">M105</strain>
    </source>
</reference>
<keyword evidence="2" id="KW-1185">Reference proteome</keyword>
<sequence>MVNLRSITVYILFLVSITILGKVVAAPLDKSRFRIDAPDRNGEVFLAGVYMYRPTYTRNDPRDGQGWDKTSLEAHFRWLSQLGVNLIHTDDIRMKDRDDTTTFLALAEKYNLKVIWQIGDSFVNRNDAGPTLEGWCSQRCVNGAYYAGRKIKEFQSNNTNILAYSVNEEPHHNPISIEQPCLTNYTVTLADGTIETRVRVDEMCFLMNYYEKIIYNVVQEGGTNDVPLFLLHNKTQTAQFIKDNYTGYETNVPILTGSDRYFMARDETYLFNPNKALNLFDNPDLNNNENKGIIAFRKNKLEPQTFLSVISGNSQIIFNDDGELDISLPGFNYYAPKYAIRAQVWLSIANGSHGIMAWSADVLDQDATSNLKISNMVGPDHRGHRTLFEYAETIRELQKFGWIINRTENPATDNSILAGNDNMIVSHSLNIEGVPNGKLYVVVNKKISTDTQASSIDDGRYSFNSQGELSEESFPPIDESSTIQFSTSVSSIYNIATGEQYSSGDTLTIEPGAGIMLFKGTLADLNNIRKLSGIASTYKINGTLSGDLDNRYLNKRIVFPAAPIKGTGSYVIDGLFQEREFELDRRYRLHAAVTGKDGASFQARIFGYQNGIQTATSDIGISETLVGSDITNIVSDDFTITSSEADTARVYFYHQNKTGELTIHDAWLEDVTDETSFSSYYKINYGISLSPNKTYKVYVEARELENEDSNIGVRYLAFNSQNQIIETKDIPGVVWGTELTNNFQFVTSDESKFNVSHPDVAYIRIAIYRPNKNTKPDNTIVLRNVWVEEIL</sequence>
<evidence type="ECO:0000313" key="2">
    <source>
        <dbReference type="Proteomes" id="UP000315439"/>
    </source>
</evidence>
<accession>A0A545UJC9</accession>
<organism evidence="1 2">
    <name type="scientific">Aliikangiella coralliicola</name>
    <dbReference type="NCBI Taxonomy" id="2592383"/>
    <lineage>
        <taxon>Bacteria</taxon>
        <taxon>Pseudomonadati</taxon>
        <taxon>Pseudomonadota</taxon>
        <taxon>Gammaproteobacteria</taxon>
        <taxon>Oceanospirillales</taxon>
        <taxon>Pleioneaceae</taxon>
        <taxon>Aliikangiella</taxon>
    </lineage>
</organism>
<dbReference type="Proteomes" id="UP000315439">
    <property type="component" value="Unassembled WGS sequence"/>
</dbReference>
<dbReference type="AlphaFoldDB" id="A0A545UJC9"/>